<accession>A0ABS8V8C5</accession>
<evidence type="ECO:0000313" key="2">
    <source>
        <dbReference type="Proteomes" id="UP000823775"/>
    </source>
</evidence>
<sequence>MSPFERLPKNPNGASYFETLQLMDEMLRREERKDAVLMVMMKKIELLANSEMSSQESDESSSSRIESMLEVVLEQVIRKEKSSAPPNMVEEEVVEWGMEEKILKETFESILLISGGLEEVCHVGWMLNKAEKNMKVESGENESKPVAHWRNADDIVQIVERAPVQTSTPGS</sequence>
<proteinExistence type="predicted"/>
<dbReference type="EMBL" id="JACEIK010003671">
    <property type="protein sequence ID" value="MCD9642637.1"/>
    <property type="molecule type" value="Genomic_DNA"/>
</dbReference>
<name>A0ABS8V8C5_DATST</name>
<protein>
    <submittedName>
        <fullName evidence="1">Uncharacterized protein</fullName>
    </submittedName>
</protein>
<gene>
    <name evidence="1" type="ORF">HAX54_029525</name>
</gene>
<keyword evidence="2" id="KW-1185">Reference proteome</keyword>
<evidence type="ECO:0000313" key="1">
    <source>
        <dbReference type="EMBL" id="MCD9642637.1"/>
    </source>
</evidence>
<reference evidence="1 2" key="1">
    <citation type="journal article" date="2021" name="BMC Genomics">
        <title>Datura genome reveals duplications of psychoactive alkaloid biosynthetic genes and high mutation rate following tissue culture.</title>
        <authorList>
            <person name="Rajewski A."/>
            <person name="Carter-House D."/>
            <person name="Stajich J."/>
            <person name="Litt A."/>
        </authorList>
    </citation>
    <scope>NUCLEOTIDE SEQUENCE [LARGE SCALE GENOMIC DNA]</scope>
    <source>
        <strain evidence="1">AR-01</strain>
    </source>
</reference>
<comment type="caution">
    <text evidence="1">The sequence shown here is derived from an EMBL/GenBank/DDBJ whole genome shotgun (WGS) entry which is preliminary data.</text>
</comment>
<organism evidence="1 2">
    <name type="scientific">Datura stramonium</name>
    <name type="common">Jimsonweed</name>
    <name type="synonym">Common thornapple</name>
    <dbReference type="NCBI Taxonomy" id="4076"/>
    <lineage>
        <taxon>Eukaryota</taxon>
        <taxon>Viridiplantae</taxon>
        <taxon>Streptophyta</taxon>
        <taxon>Embryophyta</taxon>
        <taxon>Tracheophyta</taxon>
        <taxon>Spermatophyta</taxon>
        <taxon>Magnoliopsida</taxon>
        <taxon>eudicotyledons</taxon>
        <taxon>Gunneridae</taxon>
        <taxon>Pentapetalae</taxon>
        <taxon>asterids</taxon>
        <taxon>lamiids</taxon>
        <taxon>Solanales</taxon>
        <taxon>Solanaceae</taxon>
        <taxon>Solanoideae</taxon>
        <taxon>Datureae</taxon>
        <taxon>Datura</taxon>
    </lineage>
</organism>
<dbReference type="Proteomes" id="UP000823775">
    <property type="component" value="Unassembled WGS sequence"/>
</dbReference>